<name>A0A1I4KFX6_9FIRM</name>
<dbReference type="PANTHER" id="PTHR30002:SF4">
    <property type="entry name" value="EPOXYQUEUOSINE REDUCTASE"/>
    <property type="match status" value="1"/>
</dbReference>
<evidence type="ECO:0000256" key="4">
    <source>
        <dbReference type="ARBA" id="ARBA00022723"/>
    </source>
</evidence>
<dbReference type="Proteomes" id="UP000199520">
    <property type="component" value="Unassembled WGS sequence"/>
</dbReference>
<dbReference type="Gene3D" id="3.30.70.3270">
    <property type="match status" value="1"/>
</dbReference>
<keyword evidence="7" id="KW-0408">Iron</keyword>
<dbReference type="GO" id="GO:0008616">
    <property type="term" value="P:tRNA queuosine(34) biosynthetic process"/>
    <property type="evidence" value="ECO:0007669"/>
    <property type="project" value="UniProtKB-KW"/>
</dbReference>
<dbReference type="SUPFAM" id="SSF54862">
    <property type="entry name" value="4Fe-4S ferredoxins"/>
    <property type="match status" value="1"/>
</dbReference>
<dbReference type="PANTHER" id="PTHR30002">
    <property type="entry name" value="EPOXYQUEUOSINE REDUCTASE"/>
    <property type="match status" value="1"/>
</dbReference>
<dbReference type="OrthoDB" id="9784571at2"/>
<keyword evidence="8" id="KW-0411">Iron-sulfur</keyword>
<gene>
    <name evidence="10" type="ORF">SAMN04490355_101746</name>
</gene>
<keyword evidence="5" id="KW-0671">Queuosine biosynthesis</keyword>
<dbReference type="InterPro" id="IPR004453">
    <property type="entry name" value="QueG"/>
</dbReference>
<keyword evidence="3" id="KW-0819">tRNA processing</keyword>
<evidence type="ECO:0000256" key="8">
    <source>
        <dbReference type="ARBA" id="ARBA00023014"/>
    </source>
</evidence>
<dbReference type="InterPro" id="IPR017900">
    <property type="entry name" value="4Fe4S_Fe_S_CS"/>
</dbReference>
<protein>
    <submittedName>
        <fullName evidence="10">Epoxyqueuosine reductase</fullName>
    </submittedName>
</protein>
<evidence type="ECO:0000256" key="7">
    <source>
        <dbReference type="ARBA" id="ARBA00023004"/>
    </source>
</evidence>
<evidence type="ECO:0000313" key="10">
    <source>
        <dbReference type="EMBL" id="SFL77513.1"/>
    </source>
</evidence>
<dbReference type="PROSITE" id="PS00198">
    <property type="entry name" value="4FE4S_FER_1"/>
    <property type="match status" value="1"/>
</dbReference>
<dbReference type="NCBIfam" id="TIGR00276">
    <property type="entry name" value="tRNA epoxyqueuosine(34) reductase QueG"/>
    <property type="match status" value="1"/>
</dbReference>
<dbReference type="Pfam" id="PF13484">
    <property type="entry name" value="Fer4_16"/>
    <property type="match status" value="1"/>
</dbReference>
<dbReference type="EMBL" id="FOTS01000017">
    <property type="protein sequence ID" value="SFL77513.1"/>
    <property type="molecule type" value="Genomic_DNA"/>
</dbReference>
<sequence length="296" mass="34481">MKETLRNFCNSIHIECMGIAGIGPYWELERILKERIDKGQFTEFEEKDLKKRTDPKTTMENVQSIIVCIFPYYAGEQAEANIAKYTYGLDYHSIIKDKLETIGIYLKKQMPAFEYKAFVDNGPLVDRYLAYLAGLGFYGINSHIITEKYGSYIAIGYILTNYPFKVDKPLQRTCMQCGQCSKACPGEIILGNFAIDPRRCKSYLTQKKGELTVEEIQIIKKTNLVFGCDSCQDVCPHNSKIVFSNIREFQENLVQQLRYEELISISNKEFSRRYKDRAFSWRGRKLLVRNFEYIMH</sequence>
<evidence type="ECO:0000256" key="1">
    <source>
        <dbReference type="ARBA" id="ARBA00022485"/>
    </source>
</evidence>
<dbReference type="PROSITE" id="PS51379">
    <property type="entry name" value="4FE4S_FER_2"/>
    <property type="match status" value="1"/>
</dbReference>
<feature type="domain" description="4Fe-4S ferredoxin-type" evidence="9">
    <location>
        <begin position="162"/>
        <end position="193"/>
    </location>
</feature>
<keyword evidence="1" id="KW-0004">4Fe-4S</keyword>
<evidence type="ECO:0000256" key="3">
    <source>
        <dbReference type="ARBA" id="ARBA00022694"/>
    </source>
</evidence>
<evidence type="ECO:0000256" key="2">
    <source>
        <dbReference type="ARBA" id="ARBA00022490"/>
    </source>
</evidence>
<dbReference type="GO" id="GO:0052693">
    <property type="term" value="F:epoxyqueuosine reductase activity"/>
    <property type="evidence" value="ECO:0007669"/>
    <property type="project" value="TreeGrafter"/>
</dbReference>
<evidence type="ECO:0000256" key="5">
    <source>
        <dbReference type="ARBA" id="ARBA00022785"/>
    </source>
</evidence>
<dbReference type="Pfam" id="PF08331">
    <property type="entry name" value="QueG_DUF1730"/>
    <property type="match status" value="1"/>
</dbReference>
<evidence type="ECO:0000256" key="6">
    <source>
        <dbReference type="ARBA" id="ARBA00023002"/>
    </source>
</evidence>
<dbReference type="STRING" id="1123291.SAMN04490355_101746"/>
<dbReference type="InterPro" id="IPR017896">
    <property type="entry name" value="4Fe4S_Fe-S-bd"/>
</dbReference>
<keyword evidence="11" id="KW-1185">Reference proteome</keyword>
<evidence type="ECO:0000259" key="9">
    <source>
        <dbReference type="PROSITE" id="PS51379"/>
    </source>
</evidence>
<reference evidence="11" key="1">
    <citation type="submission" date="2016-10" db="EMBL/GenBank/DDBJ databases">
        <authorList>
            <person name="Varghese N."/>
            <person name="Submissions S."/>
        </authorList>
    </citation>
    <scope>NUCLEOTIDE SEQUENCE [LARGE SCALE GENOMIC DNA]</scope>
    <source>
        <strain evidence="11">DSM 13327</strain>
    </source>
</reference>
<dbReference type="GO" id="GO:0051539">
    <property type="term" value="F:4 iron, 4 sulfur cluster binding"/>
    <property type="evidence" value="ECO:0007669"/>
    <property type="project" value="UniProtKB-KW"/>
</dbReference>
<evidence type="ECO:0000313" key="11">
    <source>
        <dbReference type="Proteomes" id="UP000199520"/>
    </source>
</evidence>
<proteinExistence type="predicted"/>
<dbReference type="RefSeq" id="WP_090936691.1">
    <property type="nucleotide sequence ID" value="NZ_FOTS01000017.1"/>
</dbReference>
<organism evidence="10 11">
    <name type="scientific">Pelosinus propionicus DSM 13327</name>
    <dbReference type="NCBI Taxonomy" id="1123291"/>
    <lineage>
        <taxon>Bacteria</taxon>
        <taxon>Bacillati</taxon>
        <taxon>Bacillota</taxon>
        <taxon>Negativicutes</taxon>
        <taxon>Selenomonadales</taxon>
        <taxon>Sporomusaceae</taxon>
        <taxon>Pelosinus</taxon>
    </lineage>
</organism>
<accession>A0A1I4KFX6</accession>
<dbReference type="GO" id="GO:0046872">
    <property type="term" value="F:metal ion binding"/>
    <property type="evidence" value="ECO:0007669"/>
    <property type="project" value="UniProtKB-KW"/>
</dbReference>
<keyword evidence="2" id="KW-0963">Cytoplasm</keyword>
<dbReference type="AlphaFoldDB" id="A0A1I4KFX6"/>
<keyword evidence="4" id="KW-0479">Metal-binding</keyword>
<keyword evidence="6" id="KW-0560">Oxidoreductase</keyword>
<dbReference type="InterPro" id="IPR013542">
    <property type="entry name" value="QueG_DUF1730"/>
</dbReference>